<gene>
    <name evidence="4" type="ORF">C7S18_13630</name>
</gene>
<dbReference type="Gene3D" id="3.10.580.10">
    <property type="entry name" value="CBS-domain"/>
    <property type="match status" value="1"/>
</dbReference>
<dbReference type="SUPFAM" id="SSF54631">
    <property type="entry name" value="CBS-domain pair"/>
    <property type="match status" value="1"/>
</dbReference>
<reference evidence="4 5" key="1">
    <citation type="submission" date="2018-03" db="EMBL/GenBank/DDBJ databases">
        <title>Ahniella affigens gen. nov., sp. nov., a gammaproteobacterium isolated from sandy soil near a stream.</title>
        <authorList>
            <person name="Ko Y."/>
            <person name="Kim J.-H."/>
        </authorList>
    </citation>
    <scope>NUCLEOTIDE SEQUENCE [LARGE SCALE GENOMIC DNA]</scope>
    <source>
        <strain evidence="4 5">D13</strain>
    </source>
</reference>
<dbReference type="RefSeq" id="WP_106892089.1">
    <property type="nucleotide sequence ID" value="NZ_CP027860.1"/>
</dbReference>
<dbReference type="InterPro" id="IPR046342">
    <property type="entry name" value="CBS_dom_sf"/>
</dbReference>
<dbReference type="InterPro" id="IPR000644">
    <property type="entry name" value="CBS_dom"/>
</dbReference>
<dbReference type="SMART" id="SM00116">
    <property type="entry name" value="CBS"/>
    <property type="match status" value="2"/>
</dbReference>
<accession>A0A2P1PTJ9</accession>
<keyword evidence="5" id="KW-1185">Reference proteome</keyword>
<evidence type="ECO:0000313" key="4">
    <source>
        <dbReference type="EMBL" id="AVP98169.1"/>
    </source>
</evidence>
<protein>
    <submittedName>
        <fullName evidence="4">CBS domain-containing protein</fullName>
    </submittedName>
</protein>
<dbReference type="Pfam" id="PF00571">
    <property type="entry name" value="CBS"/>
    <property type="match status" value="2"/>
</dbReference>
<organism evidence="4 5">
    <name type="scientific">Ahniella affigens</name>
    <dbReference type="NCBI Taxonomy" id="2021234"/>
    <lineage>
        <taxon>Bacteria</taxon>
        <taxon>Pseudomonadati</taxon>
        <taxon>Pseudomonadota</taxon>
        <taxon>Gammaproteobacteria</taxon>
        <taxon>Lysobacterales</taxon>
        <taxon>Rhodanobacteraceae</taxon>
        <taxon>Ahniella</taxon>
    </lineage>
</organism>
<feature type="domain" description="CBS" evidence="3">
    <location>
        <begin position="7"/>
        <end position="69"/>
    </location>
</feature>
<name>A0A2P1PTJ9_9GAMM</name>
<feature type="domain" description="CBS" evidence="3">
    <location>
        <begin position="76"/>
        <end position="132"/>
    </location>
</feature>
<dbReference type="EMBL" id="CP027860">
    <property type="protein sequence ID" value="AVP98169.1"/>
    <property type="molecule type" value="Genomic_DNA"/>
</dbReference>
<dbReference type="CDD" id="cd17775">
    <property type="entry name" value="CBS_pair_bact_arch"/>
    <property type="match status" value="1"/>
</dbReference>
<evidence type="ECO:0000313" key="5">
    <source>
        <dbReference type="Proteomes" id="UP000241074"/>
    </source>
</evidence>
<evidence type="ECO:0000256" key="2">
    <source>
        <dbReference type="PROSITE-ProRule" id="PRU00703"/>
    </source>
</evidence>
<dbReference type="Proteomes" id="UP000241074">
    <property type="component" value="Chromosome"/>
</dbReference>
<keyword evidence="1 2" id="KW-0129">CBS domain</keyword>
<dbReference type="KEGG" id="xba:C7S18_13630"/>
<dbReference type="AlphaFoldDB" id="A0A2P1PTJ9"/>
<proteinExistence type="predicted"/>
<dbReference type="InterPro" id="IPR051257">
    <property type="entry name" value="Diverse_CBS-Domain"/>
</dbReference>
<evidence type="ECO:0000259" key="3">
    <source>
        <dbReference type="PROSITE" id="PS51371"/>
    </source>
</evidence>
<dbReference type="PANTHER" id="PTHR43080">
    <property type="entry name" value="CBS DOMAIN-CONTAINING PROTEIN CBSX3, MITOCHONDRIAL"/>
    <property type="match status" value="1"/>
</dbReference>
<dbReference type="PANTHER" id="PTHR43080:SF2">
    <property type="entry name" value="CBS DOMAIN-CONTAINING PROTEIN"/>
    <property type="match status" value="1"/>
</dbReference>
<reference evidence="4 5" key="2">
    <citation type="submission" date="2018-03" db="EMBL/GenBank/DDBJ databases">
        <authorList>
            <person name="Keele B.F."/>
        </authorList>
    </citation>
    <scope>NUCLEOTIDE SEQUENCE [LARGE SCALE GENOMIC DNA]</scope>
    <source>
        <strain evidence="4 5">D13</strain>
    </source>
</reference>
<dbReference type="OrthoDB" id="9794094at2"/>
<sequence length="140" mass="14992">MRIKDACTRHVICIPQHQTVRAAARLMQAKYVGALIVVDADADALVPIGILTDSDIVKAVVANHANPDSTAVAEIMTAVVVTCQDESDLKEAIQIMAFHGIRRLPVVDEYGHLTGIVAVDDVYGALVDSLQSLTQAFSPE</sequence>
<evidence type="ECO:0000256" key="1">
    <source>
        <dbReference type="ARBA" id="ARBA00023122"/>
    </source>
</evidence>
<dbReference type="PROSITE" id="PS51371">
    <property type="entry name" value="CBS"/>
    <property type="match status" value="2"/>
</dbReference>